<dbReference type="EMBL" id="GBIH01001404">
    <property type="protein sequence ID" value="JAC93306.1"/>
    <property type="molecule type" value="mRNA"/>
</dbReference>
<proteinExistence type="evidence at transcript level"/>
<keyword evidence="1" id="KW-0732">Signal</keyword>
<feature type="chain" id="PRO_5001868283" evidence="1">
    <location>
        <begin position="22"/>
        <end position="132"/>
    </location>
</feature>
<feature type="non-terminal residue" evidence="2">
    <location>
        <position position="1"/>
    </location>
</feature>
<organism evidence="2">
    <name type="scientific">Ixodes ricinus</name>
    <name type="common">Common tick</name>
    <name type="synonym">Acarus ricinus</name>
    <dbReference type="NCBI Taxonomy" id="34613"/>
    <lineage>
        <taxon>Eukaryota</taxon>
        <taxon>Metazoa</taxon>
        <taxon>Ecdysozoa</taxon>
        <taxon>Arthropoda</taxon>
        <taxon>Chelicerata</taxon>
        <taxon>Arachnida</taxon>
        <taxon>Acari</taxon>
        <taxon>Parasitiformes</taxon>
        <taxon>Ixodida</taxon>
        <taxon>Ixodoidea</taxon>
        <taxon>Ixodidae</taxon>
        <taxon>Ixodinae</taxon>
        <taxon>Ixodes</taxon>
    </lineage>
</organism>
<reference evidence="2" key="1">
    <citation type="journal article" date="2015" name="PLoS Negl. Trop. Dis.">
        <title>Deep Sequencing Analysis of the Ixodes ricinus Haemocytome.</title>
        <authorList>
            <person name="Kotsyfakis M."/>
            <person name="Kopacek P."/>
            <person name="Franta Z."/>
            <person name="Pedra J.H."/>
            <person name="Ribeiro J.M."/>
        </authorList>
    </citation>
    <scope>NUCLEOTIDE SEQUENCE</scope>
</reference>
<evidence type="ECO:0000313" key="2">
    <source>
        <dbReference type="EMBL" id="JAC93306.1"/>
    </source>
</evidence>
<dbReference type="AlphaFoldDB" id="A0A090X9D8"/>
<feature type="signal peptide" evidence="1">
    <location>
        <begin position="1"/>
        <end position="21"/>
    </location>
</feature>
<sequence>FFFSFFHISAYVGLRLVVCSASSLSLTKVNFLFHCHHPKICDDFSMPCSEGDVAGVCNITALAILPNSVAFLSLSLACLGRSSWLNFDWVLGKLVLDYEYVLFGSITQSLLAFGLLQRRAGGYEGTKVGGPF</sequence>
<protein>
    <submittedName>
        <fullName evidence="2">Putative secreted protein</fullName>
    </submittedName>
</protein>
<name>A0A090X9D8_IXORI</name>
<evidence type="ECO:0000256" key="1">
    <source>
        <dbReference type="SAM" id="SignalP"/>
    </source>
</evidence>
<accession>A0A090X9D8</accession>